<evidence type="ECO:0000256" key="1">
    <source>
        <dbReference type="SAM" id="SignalP"/>
    </source>
</evidence>
<organism evidence="2 3">
    <name type="scientific">Rufibacter sediminis</name>
    <dbReference type="NCBI Taxonomy" id="2762756"/>
    <lineage>
        <taxon>Bacteria</taxon>
        <taxon>Pseudomonadati</taxon>
        <taxon>Bacteroidota</taxon>
        <taxon>Cytophagia</taxon>
        <taxon>Cytophagales</taxon>
        <taxon>Hymenobacteraceae</taxon>
        <taxon>Rufibacter</taxon>
    </lineage>
</organism>
<dbReference type="RefSeq" id="WP_186637388.1">
    <property type="nucleotide sequence ID" value="NZ_JACOAF010000026.1"/>
</dbReference>
<comment type="caution">
    <text evidence="2">The sequence shown here is derived from an EMBL/GenBank/DDBJ whole genome shotgun (WGS) entry which is preliminary data.</text>
</comment>
<dbReference type="Proteomes" id="UP000659698">
    <property type="component" value="Unassembled WGS sequence"/>
</dbReference>
<gene>
    <name evidence="2" type="ORF">H7U12_10980</name>
</gene>
<feature type="signal peptide" evidence="1">
    <location>
        <begin position="1"/>
        <end position="18"/>
    </location>
</feature>
<keyword evidence="3" id="KW-1185">Reference proteome</keyword>
<dbReference type="PROSITE" id="PS51257">
    <property type="entry name" value="PROKAR_LIPOPROTEIN"/>
    <property type="match status" value="1"/>
</dbReference>
<keyword evidence="1" id="KW-0732">Signal</keyword>
<reference evidence="2 3" key="1">
    <citation type="journal article" date="2019" name="Int. J. Syst. Evol. Microbiol.">
        <title>Rufibacter sediminis sp. nov., isolated from freshwater lake sediment.</title>
        <authorList>
            <person name="Qu J.H."/>
            <person name="Zhang L.J."/>
            <person name="Fu Y.H."/>
            <person name="Li H.F."/>
        </authorList>
    </citation>
    <scope>NUCLEOTIDE SEQUENCE [LARGE SCALE GENOMIC DNA]</scope>
    <source>
        <strain evidence="2 3">H-1</strain>
    </source>
</reference>
<sequence length="62" mass="6988">MKILFTLILGALLGWASACFDPKGQLALERHQHLVERNDLYQTAAQEVEESKPAASIFYAWP</sequence>
<name>A0ABR6VST7_9BACT</name>
<protein>
    <submittedName>
        <fullName evidence="2">Uncharacterized protein</fullName>
    </submittedName>
</protein>
<feature type="chain" id="PRO_5046933970" evidence="1">
    <location>
        <begin position="19"/>
        <end position="62"/>
    </location>
</feature>
<evidence type="ECO:0000313" key="3">
    <source>
        <dbReference type="Proteomes" id="UP000659698"/>
    </source>
</evidence>
<accession>A0ABR6VST7</accession>
<proteinExistence type="predicted"/>
<dbReference type="EMBL" id="JACOAF010000026">
    <property type="protein sequence ID" value="MBC3540206.1"/>
    <property type="molecule type" value="Genomic_DNA"/>
</dbReference>
<evidence type="ECO:0000313" key="2">
    <source>
        <dbReference type="EMBL" id="MBC3540206.1"/>
    </source>
</evidence>